<gene>
    <name evidence="2" type="ORF">DLM65_06465</name>
</gene>
<evidence type="ECO:0000256" key="1">
    <source>
        <dbReference type="SAM" id="Phobius"/>
    </source>
</evidence>
<feature type="non-terminal residue" evidence="2">
    <location>
        <position position="122"/>
    </location>
</feature>
<organism evidence="2 3">
    <name type="scientific">Candidatus Aeolococcus gillhamiae</name>
    <dbReference type="NCBI Taxonomy" id="3127015"/>
    <lineage>
        <taxon>Bacteria</taxon>
        <taxon>Bacillati</taxon>
        <taxon>Candidatus Dormiibacterota</taxon>
        <taxon>Candidatus Dormibacteria</taxon>
        <taxon>Candidatus Aeolococcales</taxon>
        <taxon>Candidatus Aeolococcaceae</taxon>
        <taxon>Candidatus Aeolococcus</taxon>
    </lineage>
</organism>
<keyword evidence="1" id="KW-1133">Transmembrane helix</keyword>
<dbReference type="Proteomes" id="UP000248724">
    <property type="component" value="Unassembled WGS sequence"/>
</dbReference>
<keyword evidence="1" id="KW-0812">Transmembrane</keyword>
<evidence type="ECO:0008006" key="4">
    <source>
        <dbReference type="Google" id="ProtNLM"/>
    </source>
</evidence>
<name>A0A2W5Z718_9BACT</name>
<accession>A0A2W5Z718</accession>
<feature type="transmembrane region" description="Helical" evidence="1">
    <location>
        <begin position="74"/>
        <end position="96"/>
    </location>
</feature>
<proteinExistence type="predicted"/>
<evidence type="ECO:0000313" key="3">
    <source>
        <dbReference type="Proteomes" id="UP000248724"/>
    </source>
</evidence>
<comment type="caution">
    <text evidence="2">The sequence shown here is derived from an EMBL/GenBank/DDBJ whole genome shotgun (WGS) entry which is preliminary data.</text>
</comment>
<protein>
    <recommendedName>
        <fullName evidence="4">EamA domain-containing protein</fullName>
    </recommendedName>
</protein>
<keyword evidence="1" id="KW-0472">Membrane</keyword>
<dbReference type="AlphaFoldDB" id="A0A2W5Z718"/>
<reference evidence="2 3" key="1">
    <citation type="journal article" date="2017" name="Nature">
        <title>Atmospheric trace gases support primary production in Antarctic desert surface soil.</title>
        <authorList>
            <person name="Ji M."/>
            <person name="Greening C."/>
            <person name="Vanwonterghem I."/>
            <person name="Carere C.R."/>
            <person name="Bay S.K."/>
            <person name="Steen J.A."/>
            <person name="Montgomery K."/>
            <person name="Lines T."/>
            <person name="Beardall J."/>
            <person name="van Dorst J."/>
            <person name="Snape I."/>
            <person name="Stott M.B."/>
            <person name="Hugenholtz P."/>
            <person name="Ferrari B.C."/>
        </authorList>
    </citation>
    <scope>NUCLEOTIDE SEQUENCE [LARGE SCALE GENOMIC DNA]</scope>
    <source>
        <strain evidence="2">RRmetagenome_bin12</strain>
    </source>
</reference>
<evidence type="ECO:0000313" key="2">
    <source>
        <dbReference type="EMBL" id="PZR81180.1"/>
    </source>
</evidence>
<sequence>MPLMAWIGLVLAFASALVTNTAYSFEHDAAAALPPLSPRRPFRSAQFLLRDRRWLTAFAAETAGWLMYVAALRLAPLALVQAVVASGVAVLAFATARGHPSRLARREQLAVVLALAGLTLLA</sequence>
<dbReference type="EMBL" id="QHBU01000120">
    <property type="protein sequence ID" value="PZR81180.1"/>
    <property type="molecule type" value="Genomic_DNA"/>
</dbReference>